<proteinExistence type="predicted"/>
<comment type="caution">
    <text evidence="1">The sequence shown here is derived from an EMBL/GenBank/DDBJ whole genome shotgun (WGS) entry which is preliminary data.</text>
</comment>
<reference evidence="1" key="1">
    <citation type="journal article" date="2019" name="Sci. Rep.">
        <title>Draft genome of Tanacetum cinerariifolium, the natural source of mosquito coil.</title>
        <authorList>
            <person name="Yamashiro T."/>
            <person name="Shiraishi A."/>
            <person name="Satake H."/>
            <person name="Nakayama K."/>
        </authorList>
    </citation>
    <scope>NUCLEOTIDE SEQUENCE</scope>
</reference>
<name>A0A699X1S3_TANCI</name>
<gene>
    <name evidence="1" type="ORF">Tci_924419</name>
</gene>
<feature type="non-terminal residue" evidence="1">
    <location>
        <position position="1"/>
    </location>
</feature>
<accession>A0A699X1S3</accession>
<protein>
    <submittedName>
        <fullName evidence="1">Uncharacterized protein</fullName>
    </submittedName>
</protein>
<organism evidence="1">
    <name type="scientific">Tanacetum cinerariifolium</name>
    <name type="common">Dalmatian daisy</name>
    <name type="synonym">Chrysanthemum cinerariifolium</name>
    <dbReference type="NCBI Taxonomy" id="118510"/>
    <lineage>
        <taxon>Eukaryota</taxon>
        <taxon>Viridiplantae</taxon>
        <taxon>Streptophyta</taxon>
        <taxon>Embryophyta</taxon>
        <taxon>Tracheophyta</taxon>
        <taxon>Spermatophyta</taxon>
        <taxon>Magnoliopsida</taxon>
        <taxon>eudicotyledons</taxon>
        <taxon>Gunneridae</taxon>
        <taxon>Pentapetalae</taxon>
        <taxon>asterids</taxon>
        <taxon>campanulids</taxon>
        <taxon>Asterales</taxon>
        <taxon>Asteraceae</taxon>
        <taxon>Asteroideae</taxon>
        <taxon>Anthemideae</taxon>
        <taxon>Anthemidinae</taxon>
        <taxon>Tanacetum</taxon>
    </lineage>
</organism>
<sequence>QSPPVVTQGLLHIRVGKLVTVGQVLPVARQFMAVGVERWLVQGVDARQHLTFGVGIFQWQFIVGKQAVEQSAVEQAEGFAGGVRPELFCGTGDVVRQTLGSHLQAK</sequence>
<evidence type="ECO:0000313" key="1">
    <source>
        <dbReference type="EMBL" id="GFD52450.1"/>
    </source>
</evidence>
<dbReference type="AlphaFoldDB" id="A0A699X1S3"/>
<dbReference type="EMBL" id="BKCJ011782453">
    <property type="protein sequence ID" value="GFD52450.1"/>
    <property type="molecule type" value="Genomic_DNA"/>
</dbReference>